<dbReference type="InterPro" id="IPR012454">
    <property type="entry name" value="DUF1659"/>
</dbReference>
<sequence length="75" mass="8319">MAVADMTSSTLRLVFHNGTDPLSGKPVYKGKSFNNVKTEATADQLYEIATAFAGLQQLPLFNIERRDNSDIRDDN</sequence>
<keyword evidence="3" id="KW-1185">Reference proteome</keyword>
<accession>A0A916RQX2</accession>
<dbReference type="Pfam" id="PF07872">
    <property type="entry name" value="DUF1659"/>
    <property type="match status" value="1"/>
</dbReference>
<name>A0A916RQX2_9BACI</name>
<protein>
    <recommendedName>
        <fullName evidence="1">DUF1659 domain-containing protein</fullName>
    </recommendedName>
</protein>
<evidence type="ECO:0000313" key="3">
    <source>
        <dbReference type="Proteomes" id="UP000613512"/>
    </source>
</evidence>
<dbReference type="RefSeq" id="WP_188383196.1">
    <property type="nucleotide sequence ID" value="NZ_BMEY01000002.1"/>
</dbReference>
<reference evidence="2" key="1">
    <citation type="journal article" date="2014" name="Int. J. Syst. Evol. Microbiol.">
        <title>Complete genome sequence of Corynebacterium casei LMG S-19264T (=DSM 44701T), isolated from a smear-ripened cheese.</title>
        <authorList>
            <consortium name="US DOE Joint Genome Institute (JGI-PGF)"/>
            <person name="Walter F."/>
            <person name="Albersmeier A."/>
            <person name="Kalinowski J."/>
            <person name="Ruckert C."/>
        </authorList>
    </citation>
    <scope>NUCLEOTIDE SEQUENCE</scope>
    <source>
        <strain evidence="2">CGMCC 1.12408</strain>
    </source>
</reference>
<evidence type="ECO:0000313" key="2">
    <source>
        <dbReference type="EMBL" id="GGA64924.1"/>
    </source>
</evidence>
<dbReference type="AlphaFoldDB" id="A0A916RQX2"/>
<dbReference type="Proteomes" id="UP000613512">
    <property type="component" value="Unassembled WGS sequence"/>
</dbReference>
<evidence type="ECO:0000259" key="1">
    <source>
        <dbReference type="Pfam" id="PF07872"/>
    </source>
</evidence>
<proteinExistence type="predicted"/>
<gene>
    <name evidence="2" type="ORF">GCM10008025_05910</name>
</gene>
<reference evidence="2" key="2">
    <citation type="submission" date="2020-09" db="EMBL/GenBank/DDBJ databases">
        <authorList>
            <person name="Sun Q."/>
            <person name="Zhou Y."/>
        </authorList>
    </citation>
    <scope>NUCLEOTIDE SEQUENCE</scope>
    <source>
        <strain evidence="2">CGMCC 1.12408</strain>
    </source>
</reference>
<comment type="caution">
    <text evidence="2">The sequence shown here is derived from an EMBL/GenBank/DDBJ whole genome shotgun (WGS) entry which is preliminary data.</text>
</comment>
<feature type="domain" description="DUF1659" evidence="1">
    <location>
        <begin position="2"/>
        <end position="71"/>
    </location>
</feature>
<organism evidence="2 3">
    <name type="scientific">Ornithinibacillus halotolerans</name>
    <dbReference type="NCBI Taxonomy" id="1274357"/>
    <lineage>
        <taxon>Bacteria</taxon>
        <taxon>Bacillati</taxon>
        <taxon>Bacillota</taxon>
        <taxon>Bacilli</taxon>
        <taxon>Bacillales</taxon>
        <taxon>Bacillaceae</taxon>
        <taxon>Ornithinibacillus</taxon>
    </lineage>
</organism>
<dbReference type="EMBL" id="BMEY01000002">
    <property type="protein sequence ID" value="GGA64924.1"/>
    <property type="molecule type" value="Genomic_DNA"/>
</dbReference>